<organism evidence="2 3">
    <name type="scientific">Halomonas elongata</name>
    <dbReference type="NCBI Taxonomy" id="2746"/>
    <lineage>
        <taxon>Bacteria</taxon>
        <taxon>Pseudomonadati</taxon>
        <taxon>Pseudomonadota</taxon>
        <taxon>Gammaproteobacteria</taxon>
        <taxon>Oceanospirillales</taxon>
        <taxon>Halomonadaceae</taxon>
        <taxon>Halomonas</taxon>
    </lineage>
</organism>
<dbReference type="SUPFAM" id="SSF118196">
    <property type="entry name" value="YaeB-like"/>
    <property type="match status" value="1"/>
</dbReference>
<accession>A0A1B8NWB2</accession>
<proteinExistence type="predicted"/>
<keyword evidence="2" id="KW-0808">Transferase</keyword>
<feature type="domain" description="TrmO C-terminal" evidence="1">
    <location>
        <begin position="1"/>
        <end position="39"/>
    </location>
</feature>
<dbReference type="InterPro" id="IPR036413">
    <property type="entry name" value="YaeB-like_sf"/>
</dbReference>
<dbReference type="EMBL" id="MAJD01000002">
    <property type="protein sequence ID" value="OBX34267.1"/>
    <property type="molecule type" value="Genomic_DNA"/>
</dbReference>
<evidence type="ECO:0000313" key="2">
    <source>
        <dbReference type="EMBL" id="OBX34267.1"/>
    </source>
</evidence>
<name>A0A1B8NWB2_HALEL</name>
<reference evidence="2 3" key="1">
    <citation type="submission" date="2016-06" db="EMBL/GenBank/DDBJ databases">
        <title>Genome sequence of halotolerant plant growth promoting strain of Halomonas elongata HEK1 isolated from salterns of Rann of Kutch, Gujarat, India.</title>
        <authorList>
            <person name="Gaba S."/>
            <person name="Singh R.N."/>
            <person name="Abrol S."/>
            <person name="Kaushik R."/>
            <person name="Saxena A.K."/>
        </authorList>
    </citation>
    <scope>NUCLEOTIDE SEQUENCE [LARGE SCALE GENOMIC DNA]</scope>
    <source>
        <strain evidence="2 3">HEK1</strain>
    </source>
</reference>
<sequence>MRELIHQVLAQDPRPAYRQGAEDRIYGVRLRDVDVRFRALATPDGTTALEVTEIVEV</sequence>
<dbReference type="PATRIC" id="fig|2746.7.peg.3414"/>
<protein>
    <submittedName>
        <fullName evidence="2">Putative tRNA (Adenine(37)-N6)-methyltransferase</fullName>
        <ecNumber evidence="2">2.1.1.-</ecNumber>
    </submittedName>
</protein>
<dbReference type="Proteomes" id="UP000092504">
    <property type="component" value="Unassembled WGS sequence"/>
</dbReference>
<dbReference type="EC" id="2.1.1.-" evidence="2"/>
<dbReference type="AlphaFoldDB" id="A0A1B8NWB2"/>
<dbReference type="GO" id="GO:0008168">
    <property type="term" value="F:methyltransferase activity"/>
    <property type="evidence" value="ECO:0007669"/>
    <property type="project" value="UniProtKB-KW"/>
</dbReference>
<gene>
    <name evidence="2" type="primary">tsaA_2</name>
    <name evidence="2" type="ORF">A8U91_03320</name>
</gene>
<evidence type="ECO:0000259" key="1">
    <source>
        <dbReference type="Pfam" id="PF18389"/>
    </source>
</evidence>
<dbReference type="InterPro" id="IPR041369">
    <property type="entry name" value="TrmO_C"/>
</dbReference>
<comment type="caution">
    <text evidence="2">The sequence shown here is derived from an EMBL/GenBank/DDBJ whole genome shotgun (WGS) entry which is preliminary data.</text>
</comment>
<evidence type="ECO:0000313" key="3">
    <source>
        <dbReference type="Proteomes" id="UP000092504"/>
    </source>
</evidence>
<keyword evidence="2" id="KW-0489">Methyltransferase</keyword>
<dbReference type="Gene3D" id="3.30.2310.10">
    <property type="entry name" value="YaeB-like"/>
    <property type="match status" value="1"/>
</dbReference>
<dbReference type="Pfam" id="PF18389">
    <property type="entry name" value="TrmO_C"/>
    <property type="match status" value="1"/>
</dbReference>
<dbReference type="GO" id="GO:0032259">
    <property type="term" value="P:methylation"/>
    <property type="evidence" value="ECO:0007669"/>
    <property type="project" value="UniProtKB-KW"/>
</dbReference>